<keyword evidence="2 3" id="KW-0436">Ligase</keyword>
<dbReference type="HAMAP" id="MF_00336">
    <property type="entry name" value="BioD"/>
    <property type="match status" value="1"/>
</dbReference>
<protein>
    <recommendedName>
        <fullName evidence="2">ATP-dependent dethiobiotin synthetase BioD</fullName>
        <ecNumber evidence="2">6.3.3.3</ecNumber>
    </recommendedName>
    <alternativeName>
        <fullName evidence="2">DTB synthetase</fullName>
        <shortName evidence="2">DTBS</shortName>
    </alternativeName>
    <alternativeName>
        <fullName evidence="2">Dethiobiotin synthase</fullName>
    </alternativeName>
</protein>
<feature type="binding site" evidence="2">
    <location>
        <position position="52"/>
    </location>
    <ligand>
        <name>ATP</name>
        <dbReference type="ChEBI" id="CHEBI:30616"/>
    </ligand>
</feature>
<comment type="subunit">
    <text evidence="2">Homodimer.</text>
</comment>
<keyword evidence="2" id="KW-0460">Magnesium</keyword>
<feature type="binding site" evidence="2">
    <location>
        <position position="16"/>
    </location>
    <ligand>
        <name>Mg(2+)</name>
        <dbReference type="ChEBI" id="CHEBI:18420"/>
    </ligand>
</feature>
<keyword evidence="1 2" id="KW-0093">Biotin biosynthesis</keyword>
<comment type="pathway">
    <text evidence="2">Cofactor biosynthesis; biotin biosynthesis; biotin from 7,8-diaminononanoate: step 1/2.</text>
</comment>
<comment type="caution">
    <text evidence="3">The sequence shown here is derived from an EMBL/GenBank/DDBJ whole genome shotgun (WGS) entry which is preliminary data.</text>
</comment>
<dbReference type="Gene3D" id="3.40.50.300">
    <property type="entry name" value="P-loop containing nucleotide triphosphate hydrolases"/>
    <property type="match status" value="1"/>
</dbReference>
<evidence type="ECO:0000256" key="2">
    <source>
        <dbReference type="HAMAP-Rule" id="MF_00336"/>
    </source>
</evidence>
<feature type="binding site" evidence="2">
    <location>
        <position position="52"/>
    </location>
    <ligand>
        <name>Mg(2+)</name>
        <dbReference type="ChEBI" id="CHEBI:18420"/>
    </ligand>
</feature>
<evidence type="ECO:0000313" key="4">
    <source>
        <dbReference type="Proteomes" id="UP001290861"/>
    </source>
</evidence>
<feature type="binding site" evidence="2">
    <location>
        <begin position="114"/>
        <end position="117"/>
    </location>
    <ligand>
        <name>ATP</name>
        <dbReference type="ChEBI" id="CHEBI:30616"/>
    </ligand>
</feature>
<comment type="function">
    <text evidence="2">Catalyzes a mechanistically unusual reaction, the ATP-dependent insertion of CO2 between the N7 and N8 nitrogen atoms of 7,8-diaminopelargonic acid (DAPA, also called 7,8-diammoniononanoate) to form a ureido ring.</text>
</comment>
<evidence type="ECO:0000256" key="1">
    <source>
        <dbReference type="ARBA" id="ARBA00022756"/>
    </source>
</evidence>
<name>A0ABU5MV67_9BACT</name>
<dbReference type="EC" id="6.3.3.3" evidence="2"/>
<keyword evidence="2" id="KW-0963">Cytoplasm</keyword>
<comment type="caution">
    <text evidence="2">Lacks conserved residue(s) required for the propagation of feature annotation.</text>
</comment>
<dbReference type="InterPro" id="IPR004472">
    <property type="entry name" value="DTB_synth_BioD"/>
</dbReference>
<reference evidence="3 4" key="1">
    <citation type="journal article" date="2024" name="Appl. Environ. Microbiol.">
        <title>Pontiella agarivorans sp. nov., a novel marine anaerobic bacterium capable of degrading macroalgal polysaccharides and fixing nitrogen.</title>
        <authorList>
            <person name="Liu N."/>
            <person name="Kivenson V."/>
            <person name="Peng X."/>
            <person name="Cui Z."/>
            <person name="Lankiewicz T.S."/>
            <person name="Gosselin K.M."/>
            <person name="English C.J."/>
            <person name="Blair E.M."/>
            <person name="O'Malley M.A."/>
            <person name="Valentine D.L."/>
        </authorList>
    </citation>
    <scope>NUCLEOTIDE SEQUENCE [LARGE SCALE GENOMIC DNA]</scope>
    <source>
        <strain evidence="3 4">NLcol2</strain>
    </source>
</reference>
<comment type="catalytic activity">
    <reaction evidence="2">
        <text>(7R,8S)-7,8-diammoniononanoate + CO2 + ATP = (4R,5S)-dethiobiotin + ADP + phosphate + 3 H(+)</text>
        <dbReference type="Rhea" id="RHEA:15805"/>
        <dbReference type="ChEBI" id="CHEBI:15378"/>
        <dbReference type="ChEBI" id="CHEBI:16526"/>
        <dbReference type="ChEBI" id="CHEBI:30616"/>
        <dbReference type="ChEBI" id="CHEBI:43474"/>
        <dbReference type="ChEBI" id="CHEBI:149469"/>
        <dbReference type="ChEBI" id="CHEBI:149473"/>
        <dbReference type="ChEBI" id="CHEBI:456216"/>
        <dbReference type="EC" id="6.3.3.3"/>
    </reaction>
</comment>
<dbReference type="PANTHER" id="PTHR43210:SF5">
    <property type="entry name" value="DETHIOBIOTIN SYNTHETASE"/>
    <property type="match status" value="1"/>
</dbReference>
<keyword evidence="4" id="KW-1185">Reference proteome</keyword>
<dbReference type="GO" id="GO:0004141">
    <property type="term" value="F:dethiobiotin synthase activity"/>
    <property type="evidence" value="ECO:0007669"/>
    <property type="project" value="UniProtKB-EC"/>
</dbReference>
<comment type="cofactor">
    <cofactor evidence="2">
        <name>Mg(2+)</name>
        <dbReference type="ChEBI" id="CHEBI:18420"/>
    </cofactor>
</comment>
<evidence type="ECO:0000313" key="3">
    <source>
        <dbReference type="EMBL" id="MDZ8118057.1"/>
    </source>
</evidence>
<accession>A0ABU5MV67</accession>
<dbReference type="SUPFAM" id="SSF52540">
    <property type="entry name" value="P-loop containing nucleoside triphosphate hydrolases"/>
    <property type="match status" value="1"/>
</dbReference>
<dbReference type="Proteomes" id="UP001290861">
    <property type="component" value="Unassembled WGS sequence"/>
</dbReference>
<keyword evidence="2" id="KW-0547">Nucleotide-binding</keyword>
<feature type="active site" evidence="2">
    <location>
        <position position="37"/>
    </location>
</feature>
<sequence length="237" mass="25466">MHGLFITGTDTDVGKTALSALLLAEIRRRNINAAPIKPAQTGCRDGAVPDLDFSLSMAGMNIPSSTYQKMSVYQFEPACSPHLAAEMAGTEIDIAEMVIAARALADDFELILAEGAGGLIVPLNQRETMLDLMQALKFPVLLAARPGLGTINHTLLSIRTLRSEGLNIAGVVFVNTGNQAYTFIEEDNAATIEHFGKVPVLGTIPYCEQLTSQNPKFDDLPIPVVAETEKIVNQLCL</sequence>
<dbReference type="InterPro" id="IPR027417">
    <property type="entry name" value="P-loop_NTPase"/>
</dbReference>
<feature type="binding site" evidence="2">
    <location>
        <position position="41"/>
    </location>
    <ligand>
        <name>substrate</name>
    </ligand>
</feature>
<gene>
    <name evidence="2 3" type="primary">bioD</name>
    <name evidence="3" type="ORF">P9H32_05395</name>
</gene>
<keyword evidence="2" id="KW-0479">Metal-binding</keyword>
<feature type="binding site" evidence="2">
    <location>
        <position position="114"/>
    </location>
    <ligand>
        <name>Mg(2+)</name>
        <dbReference type="ChEBI" id="CHEBI:18420"/>
    </ligand>
</feature>
<organism evidence="3 4">
    <name type="scientific">Pontiella agarivorans</name>
    <dbReference type="NCBI Taxonomy" id="3038953"/>
    <lineage>
        <taxon>Bacteria</taxon>
        <taxon>Pseudomonadati</taxon>
        <taxon>Kiritimatiellota</taxon>
        <taxon>Kiritimatiellia</taxon>
        <taxon>Kiritimatiellales</taxon>
        <taxon>Pontiellaceae</taxon>
        <taxon>Pontiella</taxon>
    </lineage>
</organism>
<dbReference type="PIRSF" id="PIRSF006755">
    <property type="entry name" value="DTB_synth"/>
    <property type="match status" value="1"/>
</dbReference>
<dbReference type="CDD" id="cd03109">
    <property type="entry name" value="DTBS"/>
    <property type="match status" value="1"/>
</dbReference>
<dbReference type="RefSeq" id="WP_322607857.1">
    <property type="nucleotide sequence ID" value="NZ_JARVCO010000007.1"/>
</dbReference>
<feature type="binding site" evidence="2">
    <location>
        <begin position="174"/>
        <end position="175"/>
    </location>
    <ligand>
        <name>ATP</name>
        <dbReference type="ChEBI" id="CHEBI:30616"/>
    </ligand>
</feature>
<keyword evidence="2" id="KW-0067">ATP-binding</keyword>
<dbReference type="NCBIfam" id="TIGR00347">
    <property type="entry name" value="bioD"/>
    <property type="match status" value="1"/>
</dbReference>
<comment type="similarity">
    <text evidence="2">Belongs to the dethiobiotin synthetase family.</text>
</comment>
<comment type="subcellular location">
    <subcellularLocation>
        <location evidence="2">Cytoplasm</location>
    </subcellularLocation>
</comment>
<dbReference type="EMBL" id="JARVCO010000007">
    <property type="protein sequence ID" value="MDZ8118057.1"/>
    <property type="molecule type" value="Genomic_DNA"/>
</dbReference>
<dbReference type="Pfam" id="PF13500">
    <property type="entry name" value="AAA_26"/>
    <property type="match status" value="1"/>
</dbReference>
<proteinExistence type="inferred from homology"/>
<dbReference type="PANTHER" id="PTHR43210">
    <property type="entry name" value="DETHIOBIOTIN SYNTHETASE"/>
    <property type="match status" value="1"/>
</dbReference>